<reference evidence="1" key="1">
    <citation type="submission" date="2018-07" db="EMBL/GenBank/DDBJ databases">
        <title>Draft genome sequence of Klebsiella pneumoniae K293.</title>
        <authorList>
            <person name="He F."/>
        </authorList>
    </citation>
    <scope>NUCLEOTIDE SEQUENCE</scope>
    <source>
        <strain evidence="1">K293</strain>
    </source>
</reference>
<organism evidence="1">
    <name type="scientific">Klebsiella pneumoniae</name>
    <dbReference type="NCBI Taxonomy" id="573"/>
    <lineage>
        <taxon>Bacteria</taxon>
        <taxon>Pseudomonadati</taxon>
        <taxon>Pseudomonadota</taxon>
        <taxon>Gammaproteobacteria</taxon>
        <taxon>Enterobacterales</taxon>
        <taxon>Enterobacteriaceae</taxon>
        <taxon>Klebsiella/Raoultella group</taxon>
        <taxon>Klebsiella</taxon>
        <taxon>Klebsiella pneumoniae complex</taxon>
    </lineage>
</organism>
<accession>A0AB73WMN0</accession>
<evidence type="ECO:0000313" key="1">
    <source>
        <dbReference type="EMBL" id="RDT94868.1"/>
    </source>
</evidence>
<dbReference type="AlphaFoldDB" id="A0AB73WMN0"/>
<dbReference type="EMBL" id="QRCF01000005">
    <property type="protein sequence ID" value="RDT94868.1"/>
    <property type="molecule type" value="Genomic_DNA"/>
</dbReference>
<dbReference type="Proteomes" id="UP000254657">
    <property type="component" value="Unassembled WGS sequence"/>
</dbReference>
<gene>
    <name evidence="1" type="ORF">DW286_07235</name>
</gene>
<sequence>MSNSLSFLWHNMTAAARHPNEVLTQWHEAGGVLTIELARQLGVPANGTPRSSSANAVLPATKHYGLLIGSAITRSSGCTCRHCTIWSLSKLNQEWLSDRSLLA</sequence>
<proteinExistence type="predicted"/>
<name>A0AB73WMN0_KLEPN</name>
<comment type="caution">
    <text evidence="1">The sequence shown here is derived from an EMBL/GenBank/DDBJ whole genome shotgun (WGS) entry which is preliminary data.</text>
</comment>
<protein>
    <submittedName>
        <fullName evidence="1">Uncharacterized protein</fullName>
    </submittedName>
</protein>